<evidence type="ECO:0000256" key="1">
    <source>
        <dbReference type="ARBA" id="ARBA00022679"/>
    </source>
</evidence>
<sequence>MRTRVRETTAAHGSETHPCRGAWLVDHVPPAEARGALGTVLSRVRSGARFCRLLGVERRDARGGELPAAGRESEDGPDRHGNHGDREGQCSYKQRGHGVLLPSARPGRPAPRLPVCPTPHFVSSSERMMSNPGPERLATGYPVRMQPFRLRTTTEQDWQRVRDLRLEMLQDSPLAFAQTLEDARGLSEDEWRTRGERGEGPTTTVVVAETDEGRWLGTMGGYLPEDGTGPWLVGVYVTPSARGRRWDVAPRLLRAVERWARKHGDVLSLEVHEKNLGARRFYERHGFVLDDAGPDRGRVRHRIAEGEWELRLIKRLRG</sequence>
<feature type="domain" description="N-acetyltransferase" evidence="4">
    <location>
        <begin position="148"/>
        <end position="317"/>
    </location>
</feature>
<proteinExistence type="predicted"/>
<keyword evidence="6" id="KW-1185">Reference proteome</keyword>
<keyword evidence="2" id="KW-0012">Acyltransferase</keyword>
<accession>A0A496PGF1</accession>
<dbReference type="InterPro" id="IPR016181">
    <property type="entry name" value="Acyl_CoA_acyltransferase"/>
</dbReference>
<dbReference type="InterPro" id="IPR000182">
    <property type="entry name" value="GNAT_dom"/>
</dbReference>
<evidence type="ECO:0000256" key="2">
    <source>
        <dbReference type="ARBA" id="ARBA00023315"/>
    </source>
</evidence>
<dbReference type="Proteomes" id="UP000273119">
    <property type="component" value="Unassembled WGS sequence"/>
</dbReference>
<organism evidence="5 6">
    <name type="scientific">Galactobacter caseinivorans</name>
    <dbReference type="NCBI Taxonomy" id="2676123"/>
    <lineage>
        <taxon>Bacteria</taxon>
        <taxon>Bacillati</taxon>
        <taxon>Actinomycetota</taxon>
        <taxon>Actinomycetes</taxon>
        <taxon>Micrococcales</taxon>
        <taxon>Micrococcaceae</taxon>
        <taxon>Galactobacter</taxon>
    </lineage>
</organism>
<dbReference type="AlphaFoldDB" id="A0A496PGF1"/>
<evidence type="ECO:0000313" key="5">
    <source>
        <dbReference type="EMBL" id="RKW69484.1"/>
    </source>
</evidence>
<dbReference type="GO" id="GO:0016747">
    <property type="term" value="F:acyltransferase activity, transferring groups other than amino-acyl groups"/>
    <property type="evidence" value="ECO:0007669"/>
    <property type="project" value="InterPro"/>
</dbReference>
<evidence type="ECO:0000313" key="6">
    <source>
        <dbReference type="Proteomes" id="UP000273119"/>
    </source>
</evidence>
<dbReference type="CDD" id="cd04301">
    <property type="entry name" value="NAT_SF"/>
    <property type="match status" value="1"/>
</dbReference>
<protein>
    <submittedName>
        <fullName evidence="5">GNAT family N-acetyltransferase</fullName>
    </submittedName>
</protein>
<reference evidence="5 6" key="1">
    <citation type="submission" date="2018-07" db="EMBL/GenBank/DDBJ databases">
        <title>Arthrobacter sp. nov., isolated from raw cow's milk with high bacterial count.</title>
        <authorList>
            <person name="Hahne J."/>
            <person name="Isele D."/>
            <person name="Lipski A."/>
        </authorList>
    </citation>
    <scope>NUCLEOTIDE SEQUENCE [LARGE SCALE GENOMIC DNA]</scope>
    <source>
        <strain evidence="5 6">JZ R-183</strain>
    </source>
</reference>
<keyword evidence="1 5" id="KW-0808">Transferase</keyword>
<dbReference type="EMBL" id="QQXL01000009">
    <property type="protein sequence ID" value="RKW69484.1"/>
    <property type="molecule type" value="Genomic_DNA"/>
</dbReference>
<dbReference type="PROSITE" id="PS51186">
    <property type="entry name" value="GNAT"/>
    <property type="match status" value="1"/>
</dbReference>
<feature type="compositionally biased region" description="Basic and acidic residues" evidence="3">
    <location>
        <begin position="71"/>
        <end position="88"/>
    </location>
</feature>
<gene>
    <name evidence="5" type="ORF">DWQ67_13125</name>
</gene>
<dbReference type="PANTHER" id="PTHR43877:SF2">
    <property type="entry name" value="AMINOALKYLPHOSPHONATE N-ACETYLTRANSFERASE-RELATED"/>
    <property type="match status" value="1"/>
</dbReference>
<name>A0A496PGF1_9MICC</name>
<feature type="region of interest" description="Disordered" evidence="3">
    <location>
        <begin position="62"/>
        <end position="93"/>
    </location>
</feature>
<dbReference type="PANTHER" id="PTHR43877">
    <property type="entry name" value="AMINOALKYLPHOSPHONATE N-ACETYLTRANSFERASE-RELATED-RELATED"/>
    <property type="match status" value="1"/>
</dbReference>
<evidence type="ECO:0000256" key="3">
    <source>
        <dbReference type="SAM" id="MobiDB-lite"/>
    </source>
</evidence>
<dbReference type="SUPFAM" id="SSF55729">
    <property type="entry name" value="Acyl-CoA N-acyltransferases (Nat)"/>
    <property type="match status" value="1"/>
</dbReference>
<dbReference type="Pfam" id="PF00583">
    <property type="entry name" value="Acetyltransf_1"/>
    <property type="match status" value="1"/>
</dbReference>
<comment type="caution">
    <text evidence="5">The sequence shown here is derived from an EMBL/GenBank/DDBJ whole genome shotgun (WGS) entry which is preliminary data.</text>
</comment>
<dbReference type="Gene3D" id="3.40.630.30">
    <property type="match status" value="1"/>
</dbReference>
<evidence type="ECO:0000259" key="4">
    <source>
        <dbReference type="PROSITE" id="PS51186"/>
    </source>
</evidence>
<dbReference type="InterPro" id="IPR050832">
    <property type="entry name" value="Bact_Acetyltransf"/>
</dbReference>